<organism evidence="1 2">
    <name type="scientific">Leifsonia williamsii</name>
    <dbReference type="NCBI Taxonomy" id="3035919"/>
    <lineage>
        <taxon>Bacteria</taxon>
        <taxon>Bacillati</taxon>
        <taxon>Actinomycetota</taxon>
        <taxon>Actinomycetes</taxon>
        <taxon>Micrococcales</taxon>
        <taxon>Microbacteriaceae</taxon>
        <taxon>Leifsonia</taxon>
    </lineage>
</organism>
<reference evidence="1" key="1">
    <citation type="submission" date="2023-06" db="EMBL/GenBank/DDBJ databases">
        <title>MT1 and MT2 Draft Genomes of Novel Species.</title>
        <authorList>
            <person name="Venkateswaran K."/>
        </authorList>
    </citation>
    <scope>NUCLEOTIDE SEQUENCE</scope>
    <source>
        <strain evidence="1">F6_8S_P_1B</strain>
    </source>
</reference>
<sequence length="93" mass="10450">MRGYSWSKPAAVLREEVEPMETVLAVLERGDLAFEIEFERTSEPPFELRLPSHIGGAAVMDVFDLSDSSEWPVLLRYSFSECVPVVIGSMDDL</sequence>
<dbReference type="RefSeq" id="WP_301210397.1">
    <property type="nucleotide sequence ID" value="NZ_JAROCF010000001.1"/>
</dbReference>
<gene>
    <name evidence="1" type="ORF">P5G50_05830</name>
</gene>
<dbReference type="EMBL" id="JAROCF010000001">
    <property type="protein sequence ID" value="MDN4613969.1"/>
    <property type="molecule type" value="Genomic_DNA"/>
</dbReference>
<evidence type="ECO:0000313" key="1">
    <source>
        <dbReference type="EMBL" id="MDN4613969.1"/>
    </source>
</evidence>
<keyword evidence="2" id="KW-1185">Reference proteome</keyword>
<name>A0ABT8K999_9MICO</name>
<protein>
    <submittedName>
        <fullName evidence="1">Uncharacterized protein</fullName>
    </submittedName>
</protein>
<accession>A0ABT8K999</accession>
<proteinExistence type="predicted"/>
<evidence type="ECO:0000313" key="2">
    <source>
        <dbReference type="Proteomes" id="UP001174208"/>
    </source>
</evidence>
<dbReference type="Proteomes" id="UP001174208">
    <property type="component" value="Unassembled WGS sequence"/>
</dbReference>
<comment type="caution">
    <text evidence="1">The sequence shown here is derived from an EMBL/GenBank/DDBJ whole genome shotgun (WGS) entry which is preliminary data.</text>
</comment>